<evidence type="ECO:0000256" key="3">
    <source>
        <dbReference type="ARBA" id="ARBA00022679"/>
    </source>
</evidence>
<dbReference type="InterPro" id="IPR014043">
    <property type="entry name" value="Acyl_transferase_dom"/>
</dbReference>
<dbReference type="Pfam" id="PF08242">
    <property type="entry name" value="Methyltransf_12"/>
    <property type="match status" value="1"/>
</dbReference>
<feature type="domain" description="Carrier" evidence="8">
    <location>
        <begin position="1673"/>
        <end position="1747"/>
    </location>
</feature>
<dbReference type="InterPro" id="IPR016036">
    <property type="entry name" value="Malonyl_transacylase_ACP-bd"/>
</dbReference>
<evidence type="ECO:0000313" key="11">
    <source>
        <dbReference type="EMBL" id="TGJ77571.1"/>
    </source>
</evidence>
<dbReference type="InterPro" id="IPR041068">
    <property type="entry name" value="HTH_51"/>
</dbReference>
<keyword evidence="3" id="KW-0808">Transferase</keyword>
<dbReference type="PROSITE" id="PS52004">
    <property type="entry name" value="KS3_2"/>
    <property type="match status" value="1"/>
</dbReference>
<dbReference type="InterPro" id="IPR016039">
    <property type="entry name" value="Thiolase-like"/>
</dbReference>
<dbReference type="SUPFAM" id="SSF53901">
    <property type="entry name" value="Thiolase-like"/>
    <property type="match status" value="1"/>
</dbReference>
<name>A0A4Z0YEC9_9PEZI</name>
<evidence type="ECO:0000256" key="2">
    <source>
        <dbReference type="ARBA" id="ARBA00022553"/>
    </source>
</evidence>
<proteinExistence type="predicted"/>
<dbReference type="PANTHER" id="PTHR45681:SF6">
    <property type="entry name" value="POLYKETIDE SYNTHASE 37"/>
    <property type="match status" value="1"/>
</dbReference>
<keyword evidence="2" id="KW-0597">Phosphoprotein</keyword>
<dbReference type="Proteomes" id="UP000297716">
    <property type="component" value="Unassembled WGS sequence"/>
</dbReference>
<dbReference type="SUPFAM" id="SSF55048">
    <property type="entry name" value="Probable ACP-binding domain of malonyl-CoA ACP transacylase"/>
    <property type="match status" value="1"/>
</dbReference>
<feature type="compositionally biased region" description="Polar residues" evidence="7">
    <location>
        <begin position="1778"/>
        <end position="1789"/>
    </location>
</feature>
<evidence type="ECO:0000256" key="6">
    <source>
        <dbReference type="PROSITE-ProRule" id="PRU01363"/>
    </source>
</evidence>
<dbReference type="SUPFAM" id="SSF51735">
    <property type="entry name" value="NAD(P)-binding Rossmann-fold domains"/>
    <property type="match status" value="1"/>
</dbReference>
<feature type="compositionally biased region" description="Low complexity" evidence="7">
    <location>
        <begin position="1766"/>
        <end position="1776"/>
    </location>
</feature>
<dbReference type="SMART" id="SM00825">
    <property type="entry name" value="PKS_KS"/>
    <property type="match status" value="1"/>
</dbReference>
<keyword evidence="5" id="KW-0012">Acyltransferase</keyword>
<dbReference type="InterPro" id="IPR009081">
    <property type="entry name" value="PP-bd_ACP"/>
</dbReference>
<evidence type="ECO:0000256" key="1">
    <source>
        <dbReference type="ARBA" id="ARBA00022450"/>
    </source>
</evidence>
<dbReference type="GO" id="GO:0016746">
    <property type="term" value="F:acyltransferase activity"/>
    <property type="evidence" value="ECO:0007669"/>
    <property type="project" value="UniProtKB-KW"/>
</dbReference>
<dbReference type="STRING" id="37992.A0A4Z0YEC9"/>
<evidence type="ECO:0000256" key="7">
    <source>
        <dbReference type="SAM" id="MobiDB-lite"/>
    </source>
</evidence>
<accession>A0A4Z0YEC9</accession>
<dbReference type="PROSITE" id="PS50075">
    <property type="entry name" value="CARRIER"/>
    <property type="match status" value="1"/>
</dbReference>
<dbReference type="SUPFAM" id="SSF53335">
    <property type="entry name" value="S-adenosyl-L-methionine-dependent methyltransferases"/>
    <property type="match status" value="1"/>
</dbReference>
<dbReference type="InterPro" id="IPR036291">
    <property type="entry name" value="NAD(P)-bd_dom_sf"/>
</dbReference>
<dbReference type="SUPFAM" id="SSF52151">
    <property type="entry name" value="FabD/lysophospholipase-like"/>
    <property type="match status" value="1"/>
</dbReference>
<dbReference type="Gene3D" id="3.40.47.10">
    <property type="match status" value="1"/>
</dbReference>
<keyword evidence="12" id="KW-1185">Reference proteome</keyword>
<dbReference type="Gene3D" id="3.30.70.3290">
    <property type="match status" value="1"/>
</dbReference>
<dbReference type="Pfam" id="PF00109">
    <property type="entry name" value="ketoacyl-synt"/>
    <property type="match status" value="1"/>
</dbReference>
<dbReference type="Gene3D" id="1.10.1200.10">
    <property type="entry name" value="ACP-like"/>
    <property type="match status" value="1"/>
</dbReference>
<dbReference type="InterPro" id="IPR049900">
    <property type="entry name" value="PKS_mFAS_DH"/>
</dbReference>
<organism evidence="11 12">
    <name type="scientific">Xylaria hypoxylon</name>
    <dbReference type="NCBI Taxonomy" id="37992"/>
    <lineage>
        <taxon>Eukaryota</taxon>
        <taxon>Fungi</taxon>
        <taxon>Dikarya</taxon>
        <taxon>Ascomycota</taxon>
        <taxon>Pezizomycotina</taxon>
        <taxon>Sordariomycetes</taxon>
        <taxon>Xylariomycetidae</taxon>
        <taxon>Xylariales</taxon>
        <taxon>Xylariaceae</taxon>
        <taxon>Xylaria</taxon>
    </lineage>
</organism>
<feature type="domain" description="PKS/mFAS DH" evidence="10">
    <location>
        <begin position="1293"/>
        <end position="1607"/>
    </location>
</feature>
<gene>
    <name evidence="11" type="ORF">E0Z10_g10700</name>
</gene>
<dbReference type="InterPro" id="IPR032088">
    <property type="entry name" value="SAT"/>
</dbReference>
<dbReference type="Pfam" id="PF07993">
    <property type="entry name" value="NAD_binding_4"/>
    <property type="match status" value="1"/>
</dbReference>
<feature type="region of interest" description="C-terminal hotdog fold" evidence="6">
    <location>
        <begin position="1455"/>
        <end position="1607"/>
    </location>
</feature>
<dbReference type="InterPro" id="IPR020841">
    <property type="entry name" value="PKS_Beta-ketoAc_synthase_dom"/>
</dbReference>
<evidence type="ECO:0000256" key="5">
    <source>
        <dbReference type="ARBA" id="ARBA00023315"/>
    </source>
</evidence>
<feature type="region of interest" description="N-terminal hotdog fold" evidence="6">
    <location>
        <begin position="1293"/>
        <end position="1428"/>
    </location>
</feature>
<feature type="domain" description="Ketosynthase family 3 (KS3)" evidence="9">
    <location>
        <begin position="379"/>
        <end position="796"/>
    </location>
</feature>
<evidence type="ECO:0000259" key="9">
    <source>
        <dbReference type="PROSITE" id="PS52004"/>
    </source>
</evidence>
<dbReference type="Gene3D" id="3.40.50.150">
    <property type="entry name" value="Vaccinia Virus protein VP39"/>
    <property type="match status" value="1"/>
</dbReference>
<evidence type="ECO:0000256" key="4">
    <source>
        <dbReference type="ARBA" id="ARBA00023268"/>
    </source>
</evidence>
<dbReference type="InterPro" id="IPR014031">
    <property type="entry name" value="Ketoacyl_synth_C"/>
</dbReference>
<keyword evidence="1" id="KW-0596">Phosphopantetheine</keyword>
<dbReference type="Pfam" id="PF00698">
    <property type="entry name" value="Acyl_transf_1"/>
    <property type="match status" value="1"/>
</dbReference>
<comment type="caution">
    <text evidence="6">Lacks conserved residue(s) required for the propagation of feature annotation.</text>
</comment>
<dbReference type="CDD" id="cd02440">
    <property type="entry name" value="AdoMet_MTases"/>
    <property type="match status" value="1"/>
</dbReference>
<dbReference type="Gene3D" id="3.40.366.10">
    <property type="entry name" value="Malonyl-Coenzyme A Acyl Carrier Protein, domain 2"/>
    <property type="match status" value="2"/>
</dbReference>
<dbReference type="InterPro" id="IPR042104">
    <property type="entry name" value="PKS_dehydratase_sf"/>
</dbReference>
<dbReference type="PANTHER" id="PTHR45681">
    <property type="entry name" value="POLYKETIDE SYNTHASE 44-RELATED"/>
    <property type="match status" value="1"/>
</dbReference>
<dbReference type="SUPFAM" id="SSF47336">
    <property type="entry name" value="ACP-like"/>
    <property type="match status" value="1"/>
</dbReference>
<dbReference type="InterPro" id="IPR013217">
    <property type="entry name" value="Methyltransf_12"/>
</dbReference>
<dbReference type="InterPro" id="IPR029063">
    <property type="entry name" value="SAM-dependent_MTases_sf"/>
</dbReference>
<dbReference type="InterPro" id="IPR016035">
    <property type="entry name" value="Acyl_Trfase/lysoPLipase"/>
</dbReference>
<dbReference type="InterPro" id="IPR036736">
    <property type="entry name" value="ACP-like_sf"/>
</dbReference>
<sequence>MSEMGDPVRSLERVGVLVFGPLPLSCNPSQVAKVRRAVVGNAHNAWILKLVAQLPQLWTTISTALPSFQDDLGYRQVLDLAEAFRLGRPLETPHPLPNKVLIPLVVILHLTQYTGFLRRAGVNIDETWKSCGEAVGFCTGLLSAFTVATSANKADFERYGAVAIRLGLLIGMVVDAREAPPELNVSKSLRAGWGSAQTKDEMMSIIREFPDTYVSVEYDETLATVTTAASNIRELDQRLKSAGFISSELELYGRFHTECHQALMASILEFCDMNPEFQFPDASKTLVPTRSNTQGKLLTHGSLHHHALDSILTKTAEWHQTLTAAQESLVGNDLLLVSFGLGRCVPPTHMRAISNQVVHLADIEDSIAPGPKDQRATMDSDIAVVGMSCKVAGADNLEEFWDLLCAAKSQHREVPQDRIAFNKTAFRDIDEKRKWFANLIDGPDKFDHKFFKKSPRESATMDPQQRLLLQVAYQAVEHSGYFQSPDPDRQVGCYIGLCATDYENNIACHAPNAFSATGNLQGFVAGKVSHYFGWTGPGLTIDTACSSSAVAVHQACRAIISGECTAALAGGTHIMTSPLWFQNLAGASFLSTTGQCKPFDARADGYCRGEGVGVVFLKKLSTAIADGDQILGVVAGTAVQQNQNCTPIFVPNVPSLSNLFHGVTKTARLRPDQISVVEAHGTGTAVGDPAEYDSIRQVLGGPSRSSPLAISSVKGLVGHVECTSGIISMIKVLLMMIKGAIPPQASFTTINPAIKATPADNMSVPTRLLPWDTDFRAALINNYGASGSNASMVITESPLAVRYRANDSVSSKSPPPGVKYPFWLCGLDDQSLRRYTRALAGYLNRRASLPEDLSIANIAYNIARQTNRGLDQRLVLSADSVGDLQQKLAAFQQGGGLVTSIERVASRPVVLCFGGQVSKFVGLDRHLYESIPLLRKHLDHVNAVTRSLGIGSIFPALFERSPTTSIVKLQTALFASQYACARSWIDSGVQPSALVGHSFGELTALCISQVLSVKDTLKMIISRAMLIEDAWGPEKGAMMAIESELSIVEKLLSDVAASSTDGRTVASIACYNGPKSFTLAGSEAAIDAVADAVARMPKTTNPIRAKKLNVTNAFHCPLVSPLMVRLEDNAQDLTFREPKIPIERATEFFMQEKFTAKFVPEHMRQPVFFNHALQRLASRYPSAVFLEAGSSSTITSMASKALDNPSASHFQAVNITSDNGWNNLVDATVSLWKAGLTAQFWAHCATHSTKHTPLLLPPYQFDDSRHWLELKTPTQTAETVEAPRVEAIVEKLPDTLLTFLGYQDSDNQLARFRINTTIPLYDKFVVGHVIAQTAPICPSIVQLDLVIEAVRSVHPDIAEASLEPQVHLVENQSPLCINAARQVFIETEERTQGSEKFWTFQIFSTDKPNGGGKSLHTTGKLEFRAADDASLRLEFARLERFMNHRRYVEMMSSGDVDEILSHRNIYNIFSEIVEYSDEYRGLQKLVAHGSHSAGYVIRKHTALPGGVDSAFMTEAVCQVGGIYVNCMTGRSPSDIFLATGIERWIRSPKAQKGDDAQPEAYHVLASHHQTSDKTFLTDVFVYNVNDGSLVEAILGVSFVKVAKLTMQKLLARLSPGIDRGSSKAGAAPPLPNHIDALSVAVEAQAGKSLKPTLPSMTLKMPALKKGKKGTPKPDVADKIKEILAELSGLEMHEIKPDSMLPDLGIDSLMGMEMAHEIEGAFKITLPESELMEIIDIPSLIKCVQKAVGVCGNPVDGENYTSDGEESSSGKSDAASSLHGPSTGRTTPQVESELDLGCSGELKLSFTTVMEAFNETKALTDERIAEYGQTNYVTTVMPLQTKMCIALTLEALEELGMGLRNAAPNQKFPRITHPKEHGRLVEYLYRMLAEAQLIVVDDVYITRTGVPYPTASSKQVLEELLQRFPDQSMADKLTFYTGSNLTQVLLGKTDGIKLVFGTPEGRELVSGLYGEWPLNRIFYRQMEDFLSRLSSKLHGADGPLKILEMGAGTGGTTRWLVPLLATLDIPVEYTFTDLAPSFVAAARKKFKPYPFMKFRTHDIEKAPAVDLEGTQHIIIASNAVHATHSLCGSTANMRKLLRPDGFLMMLEMTGTLYWVDMIFGLFEGWWFFDDGRTHAVTDELRWEKDLQSVGYGHVDWTDGKRPENKKEKLIIAMASGPRCERHKTPLSVSANRPADLVVRQAVIDQYVRQFTQGFDDILEGGIDASPGTTTRSSSCVVITGATGSLGSHLVANLASRADIARVICLNRRSKLEISATERQLQALEQKGISLPRSTLDKLGVFETDLSKPRLGLPDKEYNYILDNTTHIIHNAWLMNAKWPIKRFEPQLQIMRNLLDVAGAVSSQQPADPKNKFTFQFVSSIATVGHWPIWTGNPCVPEERMVLESVLATGYGDAKYICELMLDATLHRYPDRFDAMVVRPGQIAGSSASGYWNPMEHLSFLVKSSQTLQALPDLTGPLSWTPVDAVAGTLGDLLFTSQPYPVYHIDNPIRQPWEATLRALAIAMDIPDNTIPLDEWIQRVKDHARTQERGREHEGDNPAILLVDFLEDNFVRMSCGGLLLDTARTRKHSTTLAACGPVGDELVTEFSTGPVRAFGNRCSSADVAV</sequence>
<keyword evidence="4" id="KW-0511">Multifunctional enzyme</keyword>
<dbReference type="PROSITE" id="PS00012">
    <property type="entry name" value="PHOSPHOPANTETHEINE"/>
    <property type="match status" value="1"/>
</dbReference>
<dbReference type="PROSITE" id="PS52019">
    <property type="entry name" value="PKS_MFAS_DH"/>
    <property type="match status" value="1"/>
</dbReference>
<dbReference type="InterPro" id="IPR006162">
    <property type="entry name" value="Ppantetheine_attach_site"/>
</dbReference>
<reference evidence="11 12" key="1">
    <citation type="submission" date="2019-03" db="EMBL/GenBank/DDBJ databases">
        <title>Draft genome sequence of Xylaria hypoxylon DSM 108379, a ubiquitous saprotrophic-parasitic fungi on hardwood.</title>
        <authorList>
            <person name="Buettner E."/>
            <person name="Leonhardt S."/>
            <person name="Gebauer A.M."/>
            <person name="Liers C."/>
            <person name="Hofrichter M."/>
            <person name="Kellner H."/>
        </authorList>
    </citation>
    <scope>NUCLEOTIDE SEQUENCE [LARGE SCALE GENOMIC DNA]</scope>
    <source>
        <strain evidence="11 12">DSM 108379</strain>
    </source>
</reference>
<feature type="region of interest" description="Disordered" evidence="7">
    <location>
        <begin position="1758"/>
        <end position="1793"/>
    </location>
</feature>
<dbReference type="GO" id="GO:0044550">
    <property type="term" value="P:secondary metabolite biosynthetic process"/>
    <property type="evidence" value="ECO:0007669"/>
    <property type="project" value="UniProtKB-ARBA"/>
</dbReference>
<dbReference type="SMART" id="SM00827">
    <property type="entry name" value="PKS_AT"/>
    <property type="match status" value="1"/>
</dbReference>
<protein>
    <submittedName>
        <fullName evidence="11">Uncharacterized protein</fullName>
    </submittedName>
</protein>
<dbReference type="Gene3D" id="3.40.50.720">
    <property type="entry name" value="NAD(P)-binding Rossmann-like Domain"/>
    <property type="match status" value="1"/>
</dbReference>
<dbReference type="InterPro" id="IPR001227">
    <property type="entry name" value="Ac_transferase_dom_sf"/>
</dbReference>
<dbReference type="Pfam" id="PF02801">
    <property type="entry name" value="Ketoacyl-synt_C"/>
    <property type="match status" value="1"/>
</dbReference>
<dbReference type="InterPro" id="IPR050444">
    <property type="entry name" value="Polyketide_Synthase"/>
</dbReference>
<evidence type="ECO:0000259" key="10">
    <source>
        <dbReference type="PROSITE" id="PS52019"/>
    </source>
</evidence>
<dbReference type="Pfam" id="PF18558">
    <property type="entry name" value="HTH_51"/>
    <property type="match status" value="1"/>
</dbReference>
<comment type="caution">
    <text evidence="11">The sequence shown here is derived from an EMBL/GenBank/DDBJ whole genome shotgun (WGS) entry which is preliminary data.</text>
</comment>
<dbReference type="EMBL" id="SKBN01000461">
    <property type="protein sequence ID" value="TGJ77571.1"/>
    <property type="molecule type" value="Genomic_DNA"/>
</dbReference>
<evidence type="ECO:0000313" key="12">
    <source>
        <dbReference type="Proteomes" id="UP000297716"/>
    </source>
</evidence>
<dbReference type="Pfam" id="PF16073">
    <property type="entry name" value="SAT"/>
    <property type="match status" value="1"/>
</dbReference>
<dbReference type="Pfam" id="PF00550">
    <property type="entry name" value="PP-binding"/>
    <property type="match status" value="1"/>
</dbReference>
<dbReference type="Gene3D" id="3.10.129.110">
    <property type="entry name" value="Polyketide synthase dehydratase"/>
    <property type="match status" value="1"/>
</dbReference>
<dbReference type="CDD" id="cd00833">
    <property type="entry name" value="PKS"/>
    <property type="match status" value="1"/>
</dbReference>
<evidence type="ECO:0000259" key="8">
    <source>
        <dbReference type="PROSITE" id="PS50075"/>
    </source>
</evidence>
<dbReference type="OrthoDB" id="329835at2759"/>
<dbReference type="InterPro" id="IPR014030">
    <property type="entry name" value="Ketoacyl_synth_N"/>
</dbReference>
<dbReference type="InterPro" id="IPR013120">
    <property type="entry name" value="FAR_NAD-bd"/>
</dbReference>